<organism evidence="4 5">
    <name type="scientific">Parafannyhessea umbonata</name>
    <dbReference type="NCBI Taxonomy" id="604330"/>
    <lineage>
        <taxon>Bacteria</taxon>
        <taxon>Bacillati</taxon>
        <taxon>Actinomycetota</taxon>
        <taxon>Coriobacteriia</taxon>
        <taxon>Coriobacteriales</taxon>
        <taxon>Atopobiaceae</taxon>
        <taxon>Parafannyhessea</taxon>
    </lineage>
</organism>
<dbReference type="GO" id="GO:0005840">
    <property type="term" value="C:ribosome"/>
    <property type="evidence" value="ECO:0007669"/>
    <property type="project" value="InterPro"/>
</dbReference>
<dbReference type="Gene3D" id="2.30.30.240">
    <property type="entry name" value="PRC-barrel domain"/>
    <property type="match status" value="1"/>
</dbReference>
<dbReference type="SUPFAM" id="SSF50346">
    <property type="entry name" value="PRC-barrel domain"/>
    <property type="match status" value="1"/>
</dbReference>
<keyword evidence="1" id="KW-0698">rRNA processing</keyword>
<protein>
    <recommendedName>
        <fullName evidence="1">Ribosome maturation factor RimM</fullName>
    </recommendedName>
</protein>
<dbReference type="GO" id="GO:0005737">
    <property type="term" value="C:cytoplasm"/>
    <property type="evidence" value="ECO:0007669"/>
    <property type="project" value="UniProtKB-SubCell"/>
</dbReference>
<reference evidence="4 5" key="1">
    <citation type="submission" date="2019-08" db="EMBL/GenBank/DDBJ databases">
        <title>In-depth cultivation of the pig gut microbiome towards novel bacterial diversity and tailored functional studies.</title>
        <authorList>
            <person name="Wylensek D."/>
            <person name="Hitch T.C.A."/>
            <person name="Clavel T."/>
        </authorList>
    </citation>
    <scope>NUCLEOTIDE SEQUENCE [LARGE SCALE GENOMIC DNA]</scope>
    <source>
        <strain evidence="4 5">WB01_CNA04</strain>
    </source>
</reference>
<keyword evidence="1" id="KW-0690">Ribosome biogenesis</keyword>
<dbReference type="Proteomes" id="UP000434342">
    <property type="component" value="Unassembled WGS sequence"/>
</dbReference>
<dbReference type="InterPro" id="IPR056792">
    <property type="entry name" value="PRC_RimM"/>
</dbReference>
<feature type="domain" description="RimM N-terminal" evidence="2">
    <location>
        <begin position="8"/>
        <end position="90"/>
    </location>
</feature>
<dbReference type="InterPro" id="IPR009000">
    <property type="entry name" value="Transl_B-barrel_sf"/>
</dbReference>
<dbReference type="InterPro" id="IPR011033">
    <property type="entry name" value="PRC_barrel-like_sf"/>
</dbReference>
<feature type="domain" description="Ribosome maturation factor RimM PRC barrel" evidence="3">
    <location>
        <begin position="104"/>
        <end position="167"/>
    </location>
</feature>
<evidence type="ECO:0000256" key="1">
    <source>
        <dbReference type="HAMAP-Rule" id="MF_00014"/>
    </source>
</evidence>
<dbReference type="AlphaFoldDB" id="A0A6N7XCT3"/>
<dbReference type="InterPro" id="IPR002676">
    <property type="entry name" value="RimM_N"/>
</dbReference>
<dbReference type="InterPro" id="IPR036976">
    <property type="entry name" value="RimM_N_sf"/>
</dbReference>
<evidence type="ECO:0000259" key="3">
    <source>
        <dbReference type="Pfam" id="PF24986"/>
    </source>
</evidence>
<comment type="subcellular location">
    <subcellularLocation>
        <location evidence="1">Cytoplasm</location>
    </subcellularLocation>
</comment>
<dbReference type="HAMAP" id="MF_00014">
    <property type="entry name" value="Ribosome_mat_RimM"/>
    <property type="match status" value="1"/>
</dbReference>
<dbReference type="Pfam" id="PF24986">
    <property type="entry name" value="PRC_RimM"/>
    <property type="match status" value="1"/>
</dbReference>
<dbReference type="SUPFAM" id="SSF50447">
    <property type="entry name" value="Translation proteins"/>
    <property type="match status" value="1"/>
</dbReference>
<keyword evidence="1" id="KW-0143">Chaperone</keyword>
<evidence type="ECO:0000313" key="5">
    <source>
        <dbReference type="Proteomes" id="UP000434342"/>
    </source>
</evidence>
<accession>A0A6N7XCT3</accession>
<comment type="domain">
    <text evidence="1">The PRC barrel domain binds ribosomal protein uS19.</text>
</comment>
<dbReference type="GO" id="GO:0042274">
    <property type="term" value="P:ribosomal small subunit biogenesis"/>
    <property type="evidence" value="ECO:0007669"/>
    <property type="project" value="UniProtKB-UniRule"/>
</dbReference>
<evidence type="ECO:0000259" key="2">
    <source>
        <dbReference type="Pfam" id="PF01782"/>
    </source>
</evidence>
<dbReference type="Gene3D" id="2.40.30.60">
    <property type="entry name" value="RimM"/>
    <property type="match status" value="1"/>
</dbReference>
<comment type="subunit">
    <text evidence="1">Binds ribosomal protein uS19.</text>
</comment>
<comment type="similarity">
    <text evidence="1">Belongs to the RimM family.</text>
</comment>
<keyword evidence="1" id="KW-0963">Cytoplasm</keyword>
<dbReference type="GO" id="GO:0006364">
    <property type="term" value="P:rRNA processing"/>
    <property type="evidence" value="ECO:0007669"/>
    <property type="project" value="UniProtKB-UniRule"/>
</dbReference>
<dbReference type="EMBL" id="VUND01000003">
    <property type="protein sequence ID" value="MST61087.1"/>
    <property type="molecule type" value="Genomic_DNA"/>
</dbReference>
<dbReference type="InterPro" id="IPR011961">
    <property type="entry name" value="RimM"/>
</dbReference>
<dbReference type="GO" id="GO:0043022">
    <property type="term" value="F:ribosome binding"/>
    <property type="evidence" value="ECO:0007669"/>
    <property type="project" value="InterPro"/>
</dbReference>
<evidence type="ECO:0000313" key="4">
    <source>
        <dbReference type="EMBL" id="MST61087.1"/>
    </source>
</evidence>
<sequence length="172" mass="18309">MRIEYRAIARVVKTHGRKGEVVTVPVHGLPSLMRKGLEVAVVPPPLKGPRVRSVASADDGDRGQLVRLAGVDGIDAASSLVGKTLLARVDDLPEGFEYHDADWLMGRAVVDEKIGPLGRIEEVMVGPANDVWSIMGPFGEVMLPVVEEFVLGTDEDGAIHVSAPDGLVEAEG</sequence>
<comment type="caution">
    <text evidence="4">The sequence shown here is derived from an EMBL/GenBank/DDBJ whole genome shotgun (WGS) entry which is preliminary data.</text>
</comment>
<proteinExistence type="inferred from homology"/>
<gene>
    <name evidence="1" type="primary">rimM</name>
    <name evidence="4" type="ORF">FYJ69_09340</name>
</gene>
<dbReference type="Pfam" id="PF01782">
    <property type="entry name" value="RimM"/>
    <property type="match status" value="1"/>
</dbReference>
<comment type="function">
    <text evidence="1">An accessory protein needed during the final step in the assembly of 30S ribosomal subunit, possibly for assembly of the head region. Essential for efficient processing of 16S rRNA. May be needed both before and after RbfA during the maturation of 16S rRNA. It has affinity for free ribosomal 30S subunits but not for 70S ribosomes.</text>
</comment>
<dbReference type="RefSeq" id="WP_173445458.1">
    <property type="nucleotide sequence ID" value="NZ_JALEVF010000121.1"/>
</dbReference>
<name>A0A6N7XCT3_9ACTN</name>